<comment type="caution">
    <text evidence="6">The sequence shown here is derived from an EMBL/GenBank/DDBJ whole genome shotgun (WGS) entry which is preliminary data.</text>
</comment>
<evidence type="ECO:0000313" key="7">
    <source>
        <dbReference type="Proteomes" id="UP001549076"/>
    </source>
</evidence>
<dbReference type="CDD" id="cd00038">
    <property type="entry name" value="CAP_ED"/>
    <property type="match status" value="1"/>
</dbReference>
<dbReference type="RefSeq" id="WP_354194034.1">
    <property type="nucleotide sequence ID" value="NZ_JBEPML010000005.1"/>
</dbReference>
<dbReference type="PROSITE" id="PS50042">
    <property type="entry name" value="CNMP_BINDING_3"/>
    <property type="match status" value="1"/>
</dbReference>
<dbReference type="InterPro" id="IPR018490">
    <property type="entry name" value="cNMP-bd_dom_sf"/>
</dbReference>
<dbReference type="SUPFAM" id="SSF51206">
    <property type="entry name" value="cAMP-binding domain-like"/>
    <property type="match status" value="1"/>
</dbReference>
<feature type="domain" description="HTH crp-type" evidence="5">
    <location>
        <begin position="174"/>
        <end position="251"/>
    </location>
</feature>
<dbReference type="Gene3D" id="1.10.10.10">
    <property type="entry name" value="Winged helix-like DNA-binding domain superfamily/Winged helix DNA-binding domain"/>
    <property type="match status" value="1"/>
</dbReference>
<gene>
    <name evidence="6" type="ORF">ABID37_001919</name>
</gene>
<dbReference type="SMART" id="SM00100">
    <property type="entry name" value="cNMP"/>
    <property type="match status" value="1"/>
</dbReference>
<dbReference type="InterPro" id="IPR036388">
    <property type="entry name" value="WH-like_DNA-bd_sf"/>
</dbReference>
<keyword evidence="7" id="KW-1185">Reference proteome</keyword>
<dbReference type="Pfam" id="PF13545">
    <property type="entry name" value="HTH_Crp_2"/>
    <property type="match status" value="1"/>
</dbReference>
<feature type="domain" description="Cyclic nucleotide-binding" evidence="4">
    <location>
        <begin position="40"/>
        <end position="143"/>
    </location>
</feature>
<keyword evidence="1" id="KW-0805">Transcription regulation</keyword>
<dbReference type="InterPro" id="IPR014710">
    <property type="entry name" value="RmlC-like_jellyroll"/>
</dbReference>
<dbReference type="InterPro" id="IPR050397">
    <property type="entry name" value="Env_Response_Regulators"/>
</dbReference>
<dbReference type="PROSITE" id="PS51063">
    <property type="entry name" value="HTH_CRP_2"/>
    <property type="match status" value="1"/>
</dbReference>
<organism evidence="6 7">
    <name type="scientific">Aquamicrobium terrae</name>
    <dbReference type="NCBI Taxonomy" id="1324945"/>
    <lineage>
        <taxon>Bacteria</taxon>
        <taxon>Pseudomonadati</taxon>
        <taxon>Pseudomonadota</taxon>
        <taxon>Alphaproteobacteria</taxon>
        <taxon>Hyphomicrobiales</taxon>
        <taxon>Phyllobacteriaceae</taxon>
        <taxon>Aquamicrobium</taxon>
    </lineage>
</organism>
<proteinExistence type="predicted"/>
<dbReference type="Pfam" id="PF00027">
    <property type="entry name" value="cNMP_binding"/>
    <property type="match status" value="1"/>
</dbReference>
<name>A0ABV2MY49_9HYPH</name>
<accession>A0ABV2MY49</accession>
<dbReference type="InterPro" id="IPR000595">
    <property type="entry name" value="cNMP-bd_dom"/>
</dbReference>
<dbReference type="Proteomes" id="UP001549076">
    <property type="component" value="Unassembled WGS sequence"/>
</dbReference>
<dbReference type="Gene3D" id="2.60.120.10">
    <property type="entry name" value="Jelly Rolls"/>
    <property type="match status" value="1"/>
</dbReference>
<evidence type="ECO:0000256" key="2">
    <source>
        <dbReference type="ARBA" id="ARBA00023125"/>
    </source>
</evidence>
<evidence type="ECO:0000313" key="6">
    <source>
        <dbReference type="EMBL" id="MET3791711.1"/>
    </source>
</evidence>
<protein>
    <submittedName>
        <fullName evidence="6">CRP-like cAMP-binding protein</fullName>
    </submittedName>
</protein>
<dbReference type="InterPro" id="IPR012318">
    <property type="entry name" value="HTH_CRP"/>
</dbReference>
<reference evidence="6 7" key="1">
    <citation type="submission" date="2024-06" db="EMBL/GenBank/DDBJ databases">
        <title>Genomic Encyclopedia of Type Strains, Phase IV (KMG-IV): sequencing the most valuable type-strain genomes for metagenomic binning, comparative biology and taxonomic classification.</title>
        <authorList>
            <person name="Goeker M."/>
        </authorList>
    </citation>
    <scope>NUCLEOTIDE SEQUENCE [LARGE SCALE GENOMIC DNA]</scope>
    <source>
        <strain evidence="6 7">DSM 27865</strain>
    </source>
</reference>
<evidence type="ECO:0000256" key="1">
    <source>
        <dbReference type="ARBA" id="ARBA00023015"/>
    </source>
</evidence>
<dbReference type="PANTHER" id="PTHR24567:SF74">
    <property type="entry name" value="HTH-TYPE TRANSCRIPTIONAL REGULATOR ARCR"/>
    <property type="match status" value="1"/>
</dbReference>
<evidence type="ECO:0000259" key="4">
    <source>
        <dbReference type="PROSITE" id="PS50042"/>
    </source>
</evidence>
<dbReference type="PANTHER" id="PTHR24567">
    <property type="entry name" value="CRP FAMILY TRANSCRIPTIONAL REGULATORY PROTEIN"/>
    <property type="match status" value="1"/>
</dbReference>
<keyword evidence="3" id="KW-0804">Transcription</keyword>
<keyword evidence="2" id="KW-0238">DNA-binding</keyword>
<sequence>MRNVMEQCAQTGSVLAHEKSPPAPSGLSPALRQIACQSRLFSTLPPELRAPLLDAARVTRHGRGTTIFHRGDTARSIHIVAEGWVKLYRIAPSGTEAIVGVMTRGQSFGEPIALRHAAYPVSAEASTACRLIAVPATALLALLQSRPEAAISILASTFLHLQGLVEQIEQLKARSGAQRVAEFLLELCPEGAESATVTLPYDKVLIAGRLGMKPESLSRAFARLREHGVTVQQSSAVIASVNALCDLANADPAAAWAR</sequence>
<dbReference type="SUPFAM" id="SSF46785">
    <property type="entry name" value="Winged helix' DNA-binding domain"/>
    <property type="match status" value="1"/>
</dbReference>
<evidence type="ECO:0000256" key="3">
    <source>
        <dbReference type="ARBA" id="ARBA00023163"/>
    </source>
</evidence>
<dbReference type="InterPro" id="IPR036390">
    <property type="entry name" value="WH_DNA-bd_sf"/>
</dbReference>
<dbReference type="EMBL" id="JBEPML010000005">
    <property type="protein sequence ID" value="MET3791711.1"/>
    <property type="molecule type" value="Genomic_DNA"/>
</dbReference>
<evidence type="ECO:0000259" key="5">
    <source>
        <dbReference type="PROSITE" id="PS51063"/>
    </source>
</evidence>